<reference evidence="4 5" key="1">
    <citation type="journal article" date="2020" name="Microorganisms">
        <title>Osmotic Adaptation and Compatible Solute Biosynthesis of Phototrophic Bacteria as Revealed from Genome Analyses.</title>
        <authorList>
            <person name="Imhoff J.F."/>
            <person name="Rahn T."/>
            <person name="Kunzel S."/>
            <person name="Keller A."/>
            <person name="Neulinger S.C."/>
        </authorList>
    </citation>
    <scope>NUCLEOTIDE SEQUENCE [LARGE SCALE GENOMIC DNA]</scope>
    <source>
        <strain evidence="4 5">DSM 6210</strain>
    </source>
</reference>
<dbReference type="PANTHER" id="PTHR43278">
    <property type="entry name" value="NAD(P)H-DEPENDENT FMN-CONTAINING OXIDOREDUCTASE YWQN-RELATED"/>
    <property type="match status" value="1"/>
</dbReference>
<feature type="domain" description="NADPH-dependent FMN reductase-like" evidence="3">
    <location>
        <begin position="15"/>
        <end position="126"/>
    </location>
</feature>
<keyword evidence="5" id="KW-1185">Reference proteome</keyword>
<dbReference type="SUPFAM" id="SSF52218">
    <property type="entry name" value="Flavoproteins"/>
    <property type="match status" value="1"/>
</dbReference>
<evidence type="ECO:0000256" key="2">
    <source>
        <dbReference type="ARBA" id="ARBA00022643"/>
    </source>
</evidence>
<dbReference type="InterPro" id="IPR005025">
    <property type="entry name" value="FMN_Rdtase-like_dom"/>
</dbReference>
<sequence length="223" mass="23938">MPPPANQPDPATRPPKILALDGSYRRGGITDQLVDAVLAAAETAGAETERMHLIERPIEFCMNCRACAAEPLASAPVRGTCLLDDGMAALLERVDAADGLVLAAPVNFGGVTAVTKRFMERLICYSHWPWGQPAPKLRRDLAEGKGRPRRPAVLLTSSAAPSLLGRLMEHPLRELKQTAAVLGCEPVGKLWHGLAAQQPEQIIRTGAQRRAAALGRKLVARVP</sequence>
<keyword evidence="2" id="KW-0288">FMN</keyword>
<dbReference type="EMBL" id="NRRV01000088">
    <property type="protein sequence ID" value="MBK1633485.1"/>
    <property type="molecule type" value="Genomic_DNA"/>
</dbReference>
<dbReference type="PANTHER" id="PTHR43278:SF2">
    <property type="entry name" value="IRON-SULFUR FLAVOPROTEIN"/>
    <property type="match status" value="1"/>
</dbReference>
<evidence type="ECO:0000259" key="3">
    <source>
        <dbReference type="Pfam" id="PF03358"/>
    </source>
</evidence>
<dbReference type="Proteomes" id="UP000748752">
    <property type="component" value="Unassembled WGS sequence"/>
</dbReference>
<evidence type="ECO:0000256" key="1">
    <source>
        <dbReference type="ARBA" id="ARBA00022630"/>
    </source>
</evidence>
<dbReference type="InterPro" id="IPR051796">
    <property type="entry name" value="ISF_SsuE-like"/>
</dbReference>
<comment type="caution">
    <text evidence="4">The sequence shown here is derived from an EMBL/GenBank/DDBJ whole genome shotgun (WGS) entry which is preliminary data.</text>
</comment>
<dbReference type="Gene3D" id="3.40.50.360">
    <property type="match status" value="1"/>
</dbReference>
<protein>
    <recommendedName>
        <fullName evidence="3">NADPH-dependent FMN reductase-like domain-containing protein</fullName>
    </recommendedName>
</protein>
<dbReference type="InterPro" id="IPR029039">
    <property type="entry name" value="Flavoprotein-like_sf"/>
</dbReference>
<name>A0ABS1CNT1_9GAMM</name>
<organism evidence="4 5">
    <name type="scientific">Thiohalocapsa halophila</name>
    <dbReference type="NCBI Taxonomy" id="69359"/>
    <lineage>
        <taxon>Bacteria</taxon>
        <taxon>Pseudomonadati</taxon>
        <taxon>Pseudomonadota</taxon>
        <taxon>Gammaproteobacteria</taxon>
        <taxon>Chromatiales</taxon>
        <taxon>Chromatiaceae</taxon>
        <taxon>Thiohalocapsa</taxon>
    </lineage>
</organism>
<dbReference type="RefSeq" id="WP_200242057.1">
    <property type="nucleotide sequence ID" value="NZ_NRRV01000088.1"/>
</dbReference>
<gene>
    <name evidence="4" type="ORF">CKO31_22595</name>
</gene>
<accession>A0ABS1CNT1</accession>
<evidence type="ECO:0000313" key="4">
    <source>
        <dbReference type="EMBL" id="MBK1633485.1"/>
    </source>
</evidence>
<evidence type="ECO:0000313" key="5">
    <source>
        <dbReference type="Proteomes" id="UP000748752"/>
    </source>
</evidence>
<proteinExistence type="predicted"/>
<keyword evidence="1" id="KW-0285">Flavoprotein</keyword>
<dbReference type="Pfam" id="PF03358">
    <property type="entry name" value="FMN_red"/>
    <property type="match status" value="1"/>
</dbReference>